<dbReference type="Pfam" id="PF08031">
    <property type="entry name" value="BBE"/>
    <property type="match status" value="1"/>
</dbReference>
<comment type="similarity">
    <text evidence="2">Belongs to the oxygen-dependent FAD-linked oxidoreductase family.</text>
</comment>
<feature type="domain" description="FAD-binding PCMH-type" evidence="6">
    <location>
        <begin position="31"/>
        <end position="201"/>
    </location>
</feature>
<dbReference type="SUPFAM" id="SSF56176">
    <property type="entry name" value="FAD-binding/transporter-associated domain-like"/>
    <property type="match status" value="1"/>
</dbReference>
<evidence type="ECO:0000256" key="1">
    <source>
        <dbReference type="ARBA" id="ARBA00001974"/>
    </source>
</evidence>
<keyword evidence="4" id="KW-0274">FAD</keyword>
<name>A0A2R6C6E2_9ARCH</name>
<sequence>MERLKTLVKGRVILPSDPSYDEARRVWNGVIDKRPLAIVKCKDEEDVVNTVNYARENSLLLAIRGGGHSVAGFGTCDNGVVLDLSEMKKIVVDPSSKTAVAQPGLTWGEFDRATQEHALATTGGVISTTGIAGFTLGGGVGWLVRKHGLTIDNLLSVELVTAEGKKVKASAEQNQDLFWGVKGGGGNFGVVTRFEYKLHQVGPVVFGGLLIFPFERAEEVLKVYGEWVRSVPDELSALSLFLIAPPIPPIPQHIQGKRVFAIGLCYADDLEEGARLVSPIKALNPAADLAGPIPYTVLQSMFDASAPRGINAYWKSLYLDELDKNVIGTLIQAGSSFRSPFTHLDLIYLEGAVKRKGAEESAFQHRDKRFLVHMNGNWMNKQEETENINWVRHTWETLSRYTQEAYYLNFTGEEGVDKVKAIYGKAYPKLQELKRKYDPTNLFRVNQNIKP</sequence>
<reference evidence="7 8" key="1">
    <citation type="submission" date="2017-04" db="EMBL/GenBank/DDBJ databases">
        <title>Novel microbial lineages endemic to geothermal iron-oxide mats fill important gaps in the evolutionary history of Archaea.</title>
        <authorList>
            <person name="Jay Z.J."/>
            <person name="Beam J.P."/>
            <person name="Dlakic M."/>
            <person name="Rusch D.B."/>
            <person name="Kozubal M.A."/>
            <person name="Inskeep W.P."/>
        </authorList>
    </citation>
    <scope>NUCLEOTIDE SEQUENCE [LARGE SCALE GENOMIC DNA]</scope>
    <source>
        <strain evidence="7">BE_D</strain>
    </source>
</reference>
<dbReference type="PROSITE" id="PS00862">
    <property type="entry name" value="OX2_COVAL_FAD"/>
    <property type="match status" value="1"/>
</dbReference>
<evidence type="ECO:0000256" key="2">
    <source>
        <dbReference type="ARBA" id="ARBA00005466"/>
    </source>
</evidence>
<keyword evidence="3" id="KW-0285">Flavoprotein</keyword>
<comment type="cofactor">
    <cofactor evidence="1">
        <name>FAD</name>
        <dbReference type="ChEBI" id="CHEBI:57692"/>
    </cofactor>
</comment>
<evidence type="ECO:0000259" key="6">
    <source>
        <dbReference type="PROSITE" id="PS51387"/>
    </source>
</evidence>
<dbReference type="Pfam" id="PF01565">
    <property type="entry name" value="FAD_binding_4"/>
    <property type="match status" value="1"/>
</dbReference>
<keyword evidence="5" id="KW-0560">Oxidoreductase</keyword>
<evidence type="ECO:0000256" key="5">
    <source>
        <dbReference type="ARBA" id="ARBA00023002"/>
    </source>
</evidence>
<dbReference type="Gene3D" id="3.40.462.20">
    <property type="match status" value="1"/>
</dbReference>
<accession>A0A2R6C6E2</accession>
<comment type="caution">
    <text evidence="7">The sequence shown here is derived from an EMBL/GenBank/DDBJ whole genome shotgun (WGS) entry which is preliminary data.</text>
</comment>
<gene>
    <name evidence="7" type="ORF">B9Q04_15915</name>
</gene>
<dbReference type="GO" id="GO:0071949">
    <property type="term" value="F:FAD binding"/>
    <property type="evidence" value="ECO:0007669"/>
    <property type="project" value="InterPro"/>
</dbReference>
<dbReference type="InterPro" id="IPR012951">
    <property type="entry name" value="BBE"/>
</dbReference>
<dbReference type="GO" id="GO:0016491">
    <property type="term" value="F:oxidoreductase activity"/>
    <property type="evidence" value="ECO:0007669"/>
    <property type="project" value="UniProtKB-KW"/>
</dbReference>
<evidence type="ECO:0000256" key="3">
    <source>
        <dbReference type="ARBA" id="ARBA00022630"/>
    </source>
</evidence>
<dbReference type="PANTHER" id="PTHR42973:SF39">
    <property type="entry name" value="FAD-BINDING PCMH-TYPE DOMAIN-CONTAINING PROTEIN"/>
    <property type="match status" value="1"/>
</dbReference>
<dbReference type="InterPro" id="IPR006093">
    <property type="entry name" value="Oxy_OxRdtase_FAD_BS"/>
</dbReference>
<dbReference type="InterPro" id="IPR036318">
    <property type="entry name" value="FAD-bd_PCMH-like_sf"/>
</dbReference>
<protein>
    <recommendedName>
        <fullName evidence="6">FAD-binding PCMH-type domain-containing protein</fullName>
    </recommendedName>
</protein>
<dbReference type="InterPro" id="IPR016166">
    <property type="entry name" value="FAD-bd_PCMH"/>
</dbReference>
<dbReference type="InterPro" id="IPR050416">
    <property type="entry name" value="FAD-linked_Oxidoreductase"/>
</dbReference>
<dbReference type="PROSITE" id="PS51387">
    <property type="entry name" value="FAD_PCMH"/>
    <property type="match status" value="1"/>
</dbReference>
<dbReference type="Gene3D" id="3.30.43.10">
    <property type="entry name" value="Uridine Diphospho-n-acetylenolpyruvylglucosamine Reductase, domain 2"/>
    <property type="match status" value="1"/>
</dbReference>
<dbReference type="PANTHER" id="PTHR42973">
    <property type="entry name" value="BINDING OXIDOREDUCTASE, PUTATIVE (AFU_ORTHOLOGUE AFUA_1G17690)-RELATED"/>
    <property type="match status" value="1"/>
</dbReference>
<dbReference type="Gene3D" id="3.30.465.10">
    <property type="match status" value="1"/>
</dbReference>
<dbReference type="AlphaFoldDB" id="A0A2R6C6E2"/>
<evidence type="ECO:0000313" key="8">
    <source>
        <dbReference type="Proteomes" id="UP000242015"/>
    </source>
</evidence>
<evidence type="ECO:0000313" key="7">
    <source>
        <dbReference type="EMBL" id="PSO06463.1"/>
    </source>
</evidence>
<dbReference type="Proteomes" id="UP000242015">
    <property type="component" value="Unassembled WGS sequence"/>
</dbReference>
<dbReference type="InterPro" id="IPR016169">
    <property type="entry name" value="FAD-bd_PCMH_sub2"/>
</dbReference>
<dbReference type="InterPro" id="IPR006094">
    <property type="entry name" value="Oxid_FAD_bind_N"/>
</dbReference>
<evidence type="ECO:0000256" key="4">
    <source>
        <dbReference type="ARBA" id="ARBA00022827"/>
    </source>
</evidence>
<dbReference type="EMBL" id="NEXF01000485">
    <property type="protein sequence ID" value="PSO06463.1"/>
    <property type="molecule type" value="Genomic_DNA"/>
</dbReference>
<dbReference type="InterPro" id="IPR016167">
    <property type="entry name" value="FAD-bd_PCMH_sub1"/>
</dbReference>
<proteinExistence type="inferred from homology"/>
<organism evidence="7 8">
    <name type="scientific">Candidatus Marsarchaeota G2 archaeon BE_D</name>
    <dbReference type="NCBI Taxonomy" id="1978158"/>
    <lineage>
        <taxon>Archaea</taxon>
        <taxon>Candidatus Marsarchaeota</taxon>
        <taxon>Candidatus Marsarchaeota group 2</taxon>
    </lineage>
</organism>